<dbReference type="Pfam" id="PF19580">
    <property type="entry name" value="Exo_endo_phos_3"/>
    <property type="match status" value="1"/>
</dbReference>
<dbReference type="SUPFAM" id="SSF56219">
    <property type="entry name" value="DNase I-like"/>
    <property type="match status" value="1"/>
</dbReference>
<sequence length="366" mass="41814">MTVTKTYTILTLLTLALFTSCGNGEKRNDNKGKLVADKEDSVYPYELLKSFEDRPFFFYNVENLFDTINDPKTKDEDFLPESEKQWNTKRYYDKLEKLATVLTHPSENNPLFVGFAEIENRFVVLDLMKTGRLAETKYRVVHYDAPDVRGIDVAFAYDHERFKVMYEEAIDLSIAGEPDYKTRDILYVKGLLKDSLDLHVFVNHWSSRRGGAEESEYKRINAAKALLYKTDSIRNVNADAKIIIMGDFNDYPTNNSIRETLGAGLASNATNFVNLMLPMHENGEGSYNYRGEWGMLDQFIVSPSLVAPKEGLHIKESSAYMVNDDQFMHFNKAGEKSPNRTYGGPNYYGGYSDHLAIYGFLKVIGE</sequence>
<dbReference type="AlphaFoldDB" id="A0A4Q4KQ30"/>
<organism evidence="2 3">
    <name type="scientific">Brumimicrobium glaciale</name>
    <dbReference type="NCBI Taxonomy" id="200475"/>
    <lineage>
        <taxon>Bacteria</taxon>
        <taxon>Pseudomonadati</taxon>
        <taxon>Bacteroidota</taxon>
        <taxon>Flavobacteriia</taxon>
        <taxon>Flavobacteriales</taxon>
        <taxon>Crocinitomicaceae</taxon>
        <taxon>Brumimicrobium</taxon>
    </lineage>
</organism>
<protein>
    <recommendedName>
        <fullName evidence="1">Endonuclease/exonuclease/phosphatase domain-containing protein</fullName>
    </recommendedName>
</protein>
<proteinExistence type="predicted"/>
<accession>A0A4Q4KQ30</accession>
<dbReference type="PROSITE" id="PS51257">
    <property type="entry name" value="PROKAR_LIPOPROTEIN"/>
    <property type="match status" value="1"/>
</dbReference>
<dbReference type="Gene3D" id="3.60.10.10">
    <property type="entry name" value="Endonuclease/exonuclease/phosphatase"/>
    <property type="match status" value="1"/>
</dbReference>
<evidence type="ECO:0000313" key="3">
    <source>
        <dbReference type="Proteomes" id="UP000293952"/>
    </source>
</evidence>
<dbReference type="RefSeq" id="WP_130091977.1">
    <property type="nucleotide sequence ID" value="NZ_SETE01000001.1"/>
</dbReference>
<comment type="caution">
    <text evidence="2">The sequence shown here is derived from an EMBL/GenBank/DDBJ whole genome shotgun (WGS) entry which is preliminary data.</text>
</comment>
<evidence type="ECO:0000259" key="1">
    <source>
        <dbReference type="Pfam" id="PF19580"/>
    </source>
</evidence>
<dbReference type="EMBL" id="SETE01000001">
    <property type="protein sequence ID" value="RYM35610.1"/>
    <property type="molecule type" value="Genomic_DNA"/>
</dbReference>
<dbReference type="Proteomes" id="UP000293952">
    <property type="component" value="Unassembled WGS sequence"/>
</dbReference>
<dbReference type="PANTHER" id="PTHR42834">
    <property type="entry name" value="ENDONUCLEASE/EXONUCLEASE/PHOSPHATASE FAMILY PROTEIN (AFU_ORTHOLOGUE AFUA_3G09210)"/>
    <property type="match status" value="1"/>
</dbReference>
<dbReference type="GO" id="GO:0003824">
    <property type="term" value="F:catalytic activity"/>
    <property type="evidence" value="ECO:0007669"/>
    <property type="project" value="InterPro"/>
</dbReference>
<name>A0A4Q4KQ30_9FLAO</name>
<reference evidence="2 3" key="1">
    <citation type="submission" date="2019-02" db="EMBL/GenBank/DDBJ databases">
        <title>Genome sequence of the sea-ice species Brumimicrobium glaciale.</title>
        <authorList>
            <person name="Bowman J.P."/>
        </authorList>
    </citation>
    <scope>NUCLEOTIDE SEQUENCE [LARGE SCALE GENOMIC DNA]</scope>
    <source>
        <strain evidence="2 3">IC156</strain>
    </source>
</reference>
<dbReference type="InterPro" id="IPR005135">
    <property type="entry name" value="Endo/exonuclease/phosphatase"/>
</dbReference>
<dbReference type="PANTHER" id="PTHR42834:SF1">
    <property type="entry name" value="ENDONUCLEASE_EXONUCLEASE_PHOSPHATASE FAMILY PROTEIN (AFU_ORTHOLOGUE AFUA_3G09210)"/>
    <property type="match status" value="1"/>
</dbReference>
<evidence type="ECO:0000313" key="2">
    <source>
        <dbReference type="EMBL" id="RYM35610.1"/>
    </source>
</evidence>
<dbReference type="OrthoDB" id="9802724at2"/>
<feature type="domain" description="Endonuclease/exonuclease/phosphatase" evidence="1">
    <location>
        <begin position="58"/>
        <end position="361"/>
    </location>
</feature>
<keyword evidence="3" id="KW-1185">Reference proteome</keyword>
<dbReference type="InterPro" id="IPR036691">
    <property type="entry name" value="Endo/exonu/phosph_ase_sf"/>
</dbReference>
<gene>
    <name evidence="2" type="ORF">ERX46_01070</name>
</gene>